<reference evidence="1 2" key="1">
    <citation type="submission" date="2020-08" db="EMBL/GenBank/DDBJ databases">
        <title>Genomic Encyclopedia of Type Strains, Phase IV (KMG-IV): sequencing the most valuable type-strain genomes for metagenomic binning, comparative biology and taxonomic classification.</title>
        <authorList>
            <person name="Goeker M."/>
        </authorList>
    </citation>
    <scope>NUCLEOTIDE SEQUENCE [LARGE SCALE GENOMIC DNA]</scope>
    <source>
        <strain evidence="1 2">DSM 44197</strain>
    </source>
</reference>
<keyword evidence="2" id="KW-1185">Reference proteome</keyword>
<evidence type="ECO:0000313" key="1">
    <source>
        <dbReference type="EMBL" id="MBA8957727.1"/>
    </source>
</evidence>
<organism evidence="1 2">
    <name type="scientific">Actinomadura namibiensis</name>
    <dbReference type="NCBI Taxonomy" id="182080"/>
    <lineage>
        <taxon>Bacteria</taxon>
        <taxon>Bacillati</taxon>
        <taxon>Actinomycetota</taxon>
        <taxon>Actinomycetes</taxon>
        <taxon>Streptosporangiales</taxon>
        <taxon>Thermomonosporaceae</taxon>
        <taxon>Actinomadura</taxon>
    </lineage>
</organism>
<proteinExistence type="predicted"/>
<dbReference type="Proteomes" id="UP000572680">
    <property type="component" value="Unassembled WGS sequence"/>
</dbReference>
<sequence>MDDTSDATARIGRARRRTTPYVPVRLREDTGSPGSLRLLTFTGSEEAELLHAAADWLGGHRFAIVVAMNWMGDLGAHSEDDPLYELRVVVDLTLYTDLGYRD</sequence>
<accession>A0A7W3M0R0</accession>
<dbReference type="EMBL" id="JACJIA010000029">
    <property type="protein sequence ID" value="MBA8957727.1"/>
    <property type="molecule type" value="Genomic_DNA"/>
</dbReference>
<dbReference type="AlphaFoldDB" id="A0A7W3M0R0"/>
<comment type="caution">
    <text evidence="1">The sequence shown here is derived from an EMBL/GenBank/DDBJ whole genome shotgun (WGS) entry which is preliminary data.</text>
</comment>
<evidence type="ECO:0000313" key="2">
    <source>
        <dbReference type="Proteomes" id="UP000572680"/>
    </source>
</evidence>
<name>A0A7W3M0R0_ACTNM</name>
<gene>
    <name evidence="1" type="ORF">HNR61_009426</name>
</gene>
<dbReference type="RefSeq" id="WP_182849522.1">
    <property type="nucleotide sequence ID" value="NZ_BAAALP010000091.1"/>
</dbReference>
<protein>
    <submittedName>
        <fullName evidence="1">Uncharacterized protein</fullName>
    </submittedName>
</protein>